<dbReference type="InterPro" id="IPR005644">
    <property type="entry name" value="NolW-like"/>
</dbReference>
<keyword evidence="5" id="KW-0998">Cell outer membrane</keyword>
<evidence type="ECO:0000256" key="5">
    <source>
        <dbReference type="ARBA" id="ARBA00023237"/>
    </source>
</evidence>
<evidence type="ECO:0000256" key="2">
    <source>
        <dbReference type="ARBA" id="ARBA00022448"/>
    </source>
</evidence>
<dbReference type="InterPro" id="IPR004846">
    <property type="entry name" value="T2SS/T3SS_dom"/>
</dbReference>
<comment type="similarity">
    <text evidence="6">Belongs to the bacterial secretin family.</text>
</comment>
<dbReference type="Pfam" id="PF00263">
    <property type="entry name" value="Secretin"/>
    <property type="match status" value="1"/>
</dbReference>
<evidence type="ECO:0000256" key="4">
    <source>
        <dbReference type="ARBA" id="ARBA00023136"/>
    </source>
</evidence>
<evidence type="ECO:0000313" key="9">
    <source>
        <dbReference type="EMBL" id="GAA4347976.1"/>
    </source>
</evidence>
<dbReference type="Proteomes" id="UP001500975">
    <property type="component" value="Unassembled WGS sequence"/>
</dbReference>
<dbReference type="Pfam" id="PF07660">
    <property type="entry name" value="STN"/>
    <property type="match status" value="1"/>
</dbReference>
<sequence>MTPSSSPASIVGPCLLALALALLSGCANYLEERRADRLLSEGRFDAGLASLAELAKTDPANHRLKYIQVRDGVLRDLLQKARRFVAQNKPMEAREAYAEMLRLDPKSDAALTGIAALEREARESEQMAQAKSSLEQGDAEAALRTLDEVLLHNPAQPDALKQRQHIEIERNRGLVSEPVLAESLRKPVTLELRDVNIQTVLEILSRTSNVNFVLDKDIKGDIRTTIFAKNTSVEDALNLLLRTSQLNKKVLNESTLLIYADTEDKRKRYEDLVMRTFYLKNADPKKVQEMLRTLLAPQSMFVDDRFKMLIVRDKLAVIAAVERLIATYDMPDPEVLLEVEILEVNENGLLNAGIQYPDRLAASVYGRAGVPGQLTVDELKHLGQGNFQLFLPDPLLVLNLKQTSSDAKTLANPRIRVSNRQKAKVLIGDKVPVITTTVNQNSSASTESISYLDVGLKLEVLPEIHVDGEVTMAVDLEVSNVVKEIRSTTGLLAYQIGTRNANTVLRLHDGETQVLAGLLKDEQNRNAAGIPGLGQVPGVGRLFSNQTSTNGRSEIVLLITPRIVRAMATPPAHVVEFASGTADSTGVRPLRVAPLARLGEADTRPSEAGP</sequence>
<dbReference type="InterPro" id="IPR011662">
    <property type="entry name" value="Secretin/TonB_short_N"/>
</dbReference>
<dbReference type="PRINTS" id="PR00811">
    <property type="entry name" value="BCTERIALGSPD"/>
</dbReference>
<dbReference type="EMBL" id="BAABGJ010000056">
    <property type="protein sequence ID" value="GAA4347976.1"/>
    <property type="molecule type" value="Genomic_DNA"/>
</dbReference>
<dbReference type="PRINTS" id="PR01032">
    <property type="entry name" value="PHAGEIV"/>
</dbReference>
<dbReference type="Gene3D" id="1.25.40.10">
    <property type="entry name" value="Tetratricopeptide repeat domain"/>
    <property type="match status" value="1"/>
</dbReference>
<dbReference type="Gene3D" id="3.30.1370.120">
    <property type="match status" value="1"/>
</dbReference>
<dbReference type="Pfam" id="PF03958">
    <property type="entry name" value="Secretin_N"/>
    <property type="match status" value="1"/>
</dbReference>
<organism evidence="9 10">
    <name type="scientific">Variovorax defluvii</name>
    <dbReference type="NCBI Taxonomy" id="913761"/>
    <lineage>
        <taxon>Bacteria</taxon>
        <taxon>Pseudomonadati</taxon>
        <taxon>Pseudomonadota</taxon>
        <taxon>Betaproteobacteria</taxon>
        <taxon>Burkholderiales</taxon>
        <taxon>Comamonadaceae</taxon>
        <taxon>Variovorax</taxon>
    </lineage>
</organism>
<feature type="domain" description="Secretin/TonB short N-terminal" evidence="8">
    <location>
        <begin position="210"/>
        <end position="261"/>
    </location>
</feature>
<dbReference type="InterPro" id="IPR011990">
    <property type="entry name" value="TPR-like_helical_dom_sf"/>
</dbReference>
<evidence type="ECO:0000259" key="8">
    <source>
        <dbReference type="SMART" id="SM00965"/>
    </source>
</evidence>
<evidence type="ECO:0000256" key="6">
    <source>
        <dbReference type="RuleBase" id="RU004003"/>
    </source>
</evidence>
<dbReference type="SMART" id="SM00965">
    <property type="entry name" value="STN"/>
    <property type="match status" value="1"/>
</dbReference>
<dbReference type="Gene3D" id="3.30.1370.130">
    <property type="match status" value="1"/>
</dbReference>
<dbReference type="RefSeq" id="WP_345539282.1">
    <property type="nucleotide sequence ID" value="NZ_BAABGJ010000056.1"/>
</dbReference>
<dbReference type="InterPro" id="IPR038591">
    <property type="entry name" value="NolW-like_sf"/>
</dbReference>
<evidence type="ECO:0000256" key="7">
    <source>
        <dbReference type="RuleBase" id="RU004004"/>
    </source>
</evidence>
<evidence type="ECO:0000313" key="10">
    <source>
        <dbReference type="Proteomes" id="UP001500975"/>
    </source>
</evidence>
<protein>
    <recommendedName>
        <fullName evidence="8">Secretin/TonB short N-terminal domain-containing protein</fullName>
    </recommendedName>
</protein>
<accession>A0ABP8HZC4</accession>
<comment type="subcellular location">
    <subcellularLocation>
        <location evidence="7">Cell outer membrane</location>
    </subcellularLocation>
    <subcellularLocation>
        <location evidence="1">Membrane</location>
    </subcellularLocation>
</comment>
<reference evidence="10" key="1">
    <citation type="journal article" date="2019" name="Int. J. Syst. Evol. Microbiol.">
        <title>The Global Catalogue of Microorganisms (GCM) 10K type strain sequencing project: providing services to taxonomists for standard genome sequencing and annotation.</title>
        <authorList>
            <consortium name="The Broad Institute Genomics Platform"/>
            <consortium name="The Broad Institute Genome Sequencing Center for Infectious Disease"/>
            <person name="Wu L."/>
            <person name="Ma J."/>
        </authorList>
    </citation>
    <scope>NUCLEOTIDE SEQUENCE [LARGE SCALE GENOMIC DNA]</scope>
    <source>
        <strain evidence="10">JCM 17804</strain>
    </source>
</reference>
<evidence type="ECO:0000256" key="3">
    <source>
        <dbReference type="ARBA" id="ARBA00022729"/>
    </source>
</evidence>
<gene>
    <name evidence="9" type="ORF">GCM10023165_33310</name>
</gene>
<proteinExistence type="inferred from homology"/>
<keyword evidence="4" id="KW-0472">Membrane</keyword>
<evidence type="ECO:0000256" key="1">
    <source>
        <dbReference type="ARBA" id="ARBA00004370"/>
    </source>
</evidence>
<name>A0ABP8HZC4_9BURK</name>
<dbReference type="InterPro" id="IPR001775">
    <property type="entry name" value="GspD/PilQ"/>
</dbReference>
<comment type="caution">
    <text evidence="9">The sequence shown here is derived from an EMBL/GenBank/DDBJ whole genome shotgun (WGS) entry which is preliminary data.</text>
</comment>
<dbReference type="PANTHER" id="PTHR30332">
    <property type="entry name" value="PROBABLE GENERAL SECRETION PATHWAY PROTEIN D"/>
    <property type="match status" value="1"/>
</dbReference>
<dbReference type="InterPro" id="IPR050810">
    <property type="entry name" value="Bact_Secretion_Sys_Channel"/>
</dbReference>
<keyword evidence="3" id="KW-0732">Signal</keyword>
<keyword evidence="2 7" id="KW-0813">Transport</keyword>
<dbReference type="SUPFAM" id="SSF48452">
    <property type="entry name" value="TPR-like"/>
    <property type="match status" value="1"/>
</dbReference>
<dbReference type="PANTHER" id="PTHR30332:SF17">
    <property type="entry name" value="TYPE IV PILIATION SYSTEM PROTEIN DR_0774-RELATED"/>
    <property type="match status" value="1"/>
</dbReference>
<keyword evidence="10" id="KW-1185">Reference proteome</keyword>